<dbReference type="InterPro" id="IPR009057">
    <property type="entry name" value="Homeodomain-like_sf"/>
</dbReference>
<dbReference type="PROSITE" id="PS00035">
    <property type="entry name" value="POU_1"/>
    <property type="match status" value="1"/>
</dbReference>
<feature type="region of interest" description="Disordered" evidence="8">
    <location>
        <begin position="260"/>
        <end position="282"/>
    </location>
</feature>
<dbReference type="PANTHER" id="PTHR11636:SF76">
    <property type="entry name" value="PROTEIN NUBBIN"/>
    <property type="match status" value="1"/>
</dbReference>
<dbReference type="InterPro" id="IPR017970">
    <property type="entry name" value="Homeobox_CS"/>
</dbReference>
<comment type="subcellular location">
    <subcellularLocation>
        <location evidence="1 5 6">Nucleus</location>
    </subcellularLocation>
</comment>
<dbReference type="InterPro" id="IPR010982">
    <property type="entry name" value="Lambda_DNA-bd_dom_sf"/>
</dbReference>
<dbReference type="GO" id="GO:0005634">
    <property type="term" value="C:nucleus"/>
    <property type="evidence" value="ECO:0007669"/>
    <property type="project" value="UniProtKB-SubCell"/>
</dbReference>
<dbReference type="PROSITE" id="PS50071">
    <property type="entry name" value="HOMEOBOX_2"/>
    <property type="match status" value="1"/>
</dbReference>
<evidence type="ECO:0000256" key="8">
    <source>
        <dbReference type="SAM" id="MobiDB-lite"/>
    </source>
</evidence>
<gene>
    <name evidence="12" type="primary">POU2F2</name>
</gene>
<dbReference type="Gene3D" id="1.10.10.60">
    <property type="entry name" value="Homeodomain-like"/>
    <property type="match status" value="1"/>
</dbReference>
<protein>
    <recommendedName>
        <fullName evidence="7">POU domain protein</fullName>
    </recommendedName>
</protein>
<feature type="compositionally biased region" description="Gly residues" evidence="8">
    <location>
        <begin position="263"/>
        <end position="274"/>
    </location>
</feature>
<evidence type="ECO:0000256" key="4">
    <source>
        <dbReference type="ARBA" id="ARBA00023242"/>
    </source>
</evidence>
<dbReference type="PANTHER" id="PTHR11636">
    <property type="entry name" value="POU DOMAIN"/>
    <property type="match status" value="1"/>
</dbReference>
<evidence type="ECO:0000256" key="2">
    <source>
        <dbReference type="ARBA" id="ARBA00023125"/>
    </source>
</evidence>
<dbReference type="CTD" id="5452"/>
<dbReference type="FunFam" id="1.10.260.40:FF:000001">
    <property type="entry name" value="POU domain protein"/>
    <property type="match status" value="1"/>
</dbReference>
<feature type="DNA-binding region" description="Homeobox" evidence="5">
    <location>
        <begin position="379"/>
        <end position="439"/>
    </location>
</feature>
<dbReference type="SMART" id="SM00389">
    <property type="entry name" value="HOX"/>
    <property type="match status" value="1"/>
</dbReference>
<dbReference type="InterPro" id="IPR000327">
    <property type="entry name" value="POU_dom"/>
</dbReference>
<dbReference type="CDD" id="cd00086">
    <property type="entry name" value="homeodomain"/>
    <property type="match status" value="1"/>
</dbReference>
<comment type="similarity">
    <text evidence="7">Belongs to the POU transcription factor family.</text>
</comment>
<feature type="domain" description="POU-specific" evidence="10">
    <location>
        <begin position="281"/>
        <end position="355"/>
    </location>
</feature>
<feature type="domain" description="Homeobox" evidence="9">
    <location>
        <begin position="377"/>
        <end position="438"/>
    </location>
</feature>
<reference evidence="12" key="1">
    <citation type="submission" date="2025-08" db="UniProtKB">
        <authorList>
            <consortium name="RefSeq"/>
        </authorList>
    </citation>
    <scope>IDENTIFICATION</scope>
    <source>
        <tissue evidence="12">Sperm</tissue>
    </source>
</reference>
<dbReference type="AlphaFoldDB" id="A0AAJ7TRI8"/>
<feature type="region of interest" description="Disordered" evidence="8">
    <location>
        <begin position="20"/>
        <end position="39"/>
    </location>
</feature>
<evidence type="ECO:0000259" key="9">
    <source>
        <dbReference type="PROSITE" id="PS50071"/>
    </source>
</evidence>
<dbReference type="GO" id="GO:0000981">
    <property type="term" value="F:DNA-binding transcription factor activity, RNA polymerase II-specific"/>
    <property type="evidence" value="ECO:0007669"/>
    <property type="project" value="InterPro"/>
</dbReference>
<dbReference type="SUPFAM" id="SSF46689">
    <property type="entry name" value="Homeodomain-like"/>
    <property type="match status" value="1"/>
</dbReference>
<dbReference type="RefSeq" id="XP_032821327.1">
    <property type="nucleotide sequence ID" value="XM_032965436.1"/>
</dbReference>
<evidence type="ECO:0000256" key="3">
    <source>
        <dbReference type="ARBA" id="ARBA00023155"/>
    </source>
</evidence>
<evidence type="ECO:0000313" key="12">
    <source>
        <dbReference type="RefSeq" id="XP_032821327.1"/>
    </source>
</evidence>
<keyword evidence="4 5" id="KW-0539">Nucleus</keyword>
<accession>A0AAJ7TRI8</accession>
<evidence type="ECO:0000259" key="10">
    <source>
        <dbReference type="PROSITE" id="PS51179"/>
    </source>
</evidence>
<evidence type="ECO:0000256" key="6">
    <source>
        <dbReference type="RuleBase" id="RU000682"/>
    </source>
</evidence>
<organism evidence="11 12">
    <name type="scientific">Petromyzon marinus</name>
    <name type="common">Sea lamprey</name>
    <dbReference type="NCBI Taxonomy" id="7757"/>
    <lineage>
        <taxon>Eukaryota</taxon>
        <taxon>Metazoa</taxon>
        <taxon>Chordata</taxon>
        <taxon>Craniata</taxon>
        <taxon>Vertebrata</taxon>
        <taxon>Cyclostomata</taxon>
        <taxon>Hyperoartia</taxon>
        <taxon>Petromyzontiformes</taxon>
        <taxon>Petromyzontidae</taxon>
        <taxon>Petromyzon</taxon>
    </lineage>
</organism>
<name>A0AAJ7TRI8_PETMA</name>
<dbReference type="SUPFAM" id="SSF47413">
    <property type="entry name" value="lambda repressor-like DNA-binding domains"/>
    <property type="match status" value="1"/>
</dbReference>
<sequence length="594" mass="62295">MKSVSFEILRESCHFAENGMAGKEGMSENGQGDPSGPKVNGVDYHIIPAHDGLPLSMLGQVSRELWVKAEASLAQAPAQMSQVTSQPSITMAALPQAQLLFAGGQIAGLTLAGVQQHLLIQQAQAQLITSATQQQQQQQQQQQATTAGQTTAHFTINQSTGQISLSQLQGQISLAQPIQIATQDLQTGLPLHQLFLVQPATGLATGLQQAQVILPQAGHTRPGLAQAQNVLQQLPQATQRSVAAPFTLPSRATVPVGDVAAGTGVGTGGSGGAASPGIQPEDPRDLEELEVFAKMFKQRRIKLGFTQGDVGLAMGKLYGNDFSQTTISRFEALNLSFKNMCKLKPLLEKWLNDTEHIPADSSPGNQNASPSGLEGLGRRRKKRTSIDTHVRVALEKSFLEQNCKPTSEELSMIAEQLHMEKEVVRVWFCNRRQKEKRINPPANTLVESTNSNAVVSFNAAMMPHSGSSLGSSSSALVTTAALPSTPIPATGCEMLTSPRQHSLSSGQMAQLAGGTVVSFTPAPLASSSAPTFATIQTLQSGGTLIDGSLLIGSSAGAAGSTPLFISAAGIPLVSTVVTTPAGTSATSEATARVQ</sequence>
<dbReference type="KEGG" id="pmrn:116948605"/>
<proteinExistence type="inferred from homology"/>
<keyword evidence="11" id="KW-1185">Reference proteome</keyword>
<dbReference type="PROSITE" id="PS00465">
    <property type="entry name" value="POU_2"/>
    <property type="match status" value="1"/>
</dbReference>
<dbReference type="PRINTS" id="PR00028">
    <property type="entry name" value="POUDOMAIN"/>
</dbReference>
<keyword evidence="7" id="KW-0804">Transcription</keyword>
<dbReference type="Gene3D" id="1.10.260.40">
    <property type="entry name" value="lambda repressor-like DNA-binding domains"/>
    <property type="match status" value="1"/>
</dbReference>
<dbReference type="InterPro" id="IPR013847">
    <property type="entry name" value="POU"/>
</dbReference>
<dbReference type="Proteomes" id="UP001318040">
    <property type="component" value="Chromosome 2"/>
</dbReference>
<evidence type="ECO:0000313" key="11">
    <source>
        <dbReference type="Proteomes" id="UP001318040"/>
    </source>
</evidence>
<dbReference type="PROSITE" id="PS00027">
    <property type="entry name" value="HOMEOBOX_1"/>
    <property type="match status" value="1"/>
</dbReference>
<evidence type="ECO:0000256" key="7">
    <source>
        <dbReference type="RuleBase" id="RU361194"/>
    </source>
</evidence>
<dbReference type="InterPro" id="IPR050255">
    <property type="entry name" value="POU_domain_TF"/>
</dbReference>
<feature type="region of interest" description="Disordered" evidence="8">
    <location>
        <begin position="357"/>
        <end position="384"/>
    </location>
</feature>
<dbReference type="SMART" id="SM00352">
    <property type="entry name" value="POU"/>
    <property type="match status" value="1"/>
</dbReference>
<evidence type="ECO:0000256" key="1">
    <source>
        <dbReference type="ARBA" id="ARBA00004123"/>
    </source>
</evidence>
<evidence type="ECO:0000256" key="5">
    <source>
        <dbReference type="PROSITE-ProRule" id="PRU00108"/>
    </source>
</evidence>
<dbReference type="Pfam" id="PF00046">
    <property type="entry name" value="Homeodomain"/>
    <property type="match status" value="1"/>
</dbReference>
<keyword evidence="2 5" id="KW-0238">DNA-binding</keyword>
<dbReference type="Pfam" id="PF00157">
    <property type="entry name" value="Pou"/>
    <property type="match status" value="1"/>
</dbReference>
<dbReference type="PROSITE" id="PS51179">
    <property type="entry name" value="POU_3"/>
    <property type="match status" value="1"/>
</dbReference>
<dbReference type="GO" id="GO:0000978">
    <property type="term" value="F:RNA polymerase II cis-regulatory region sequence-specific DNA binding"/>
    <property type="evidence" value="ECO:0007669"/>
    <property type="project" value="TreeGrafter"/>
</dbReference>
<keyword evidence="3 5" id="KW-0371">Homeobox</keyword>
<dbReference type="InterPro" id="IPR001356">
    <property type="entry name" value="HD"/>
</dbReference>